<dbReference type="GO" id="GO:0016020">
    <property type="term" value="C:membrane"/>
    <property type="evidence" value="ECO:0007669"/>
    <property type="project" value="UniProtKB-SubCell"/>
</dbReference>
<keyword evidence="4 6" id="KW-0472">Membrane</keyword>
<feature type="transmembrane region" description="Helical" evidence="6">
    <location>
        <begin position="104"/>
        <end position="121"/>
    </location>
</feature>
<feature type="transmembrane region" description="Helical" evidence="6">
    <location>
        <begin position="187"/>
        <end position="206"/>
    </location>
</feature>
<evidence type="ECO:0000313" key="8">
    <source>
        <dbReference type="EMBL" id="CCI40037.1"/>
    </source>
</evidence>
<keyword evidence="3 6" id="KW-1133">Transmembrane helix</keyword>
<feature type="transmembrane region" description="Helical" evidence="6">
    <location>
        <begin position="128"/>
        <end position="149"/>
    </location>
</feature>
<sequence>MISDINQSQFATTCSINNAKDHNVYKTVQGWKRDVQILLCIFFACTMSLAMIIYFLIISQLNDAEWSQLRFPSSLENAKQIGFVLTSFSDHAKGSVLFTHMSCYLYWQTFAIPGSIFLNLLGGALFGLWVGFPLCVMYNTIGSVAMYLLSYKFGEKIVSRFCNNRLMQLKAMIDSHTQRNECSWSDLALYTIFMRIFPFTPNWFLNIASPHLQIPIPIFILGPFFGLLPYNFLSCQAGLMLSMLKSKEEIVNKQTTFQLVVVAILGGVLLPILKKRFRPKQRKE</sequence>
<evidence type="ECO:0000256" key="4">
    <source>
        <dbReference type="ARBA" id="ARBA00023136"/>
    </source>
</evidence>
<dbReference type="STRING" id="65357.A0A024G059"/>
<dbReference type="Proteomes" id="UP000053237">
    <property type="component" value="Unassembled WGS sequence"/>
</dbReference>
<evidence type="ECO:0000256" key="2">
    <source>
        <dbReference type="ARBA" id="ARBA00022692"/>
    </source>
</evidence>
<comment type="similarity">
    <text evidence="5">Belongs to the TMEM41 family.</text>
</comment>
<feature type="transmembrane region" description="Helical" evidence="6">
    <location>
        <begin position="218"/>
        <end position="244"/>
    </location>
</feature>
<keyword evidence="9" id="KW-1185">Reference proteome</keyword>
<dbReference type="EMBL" id="CAIX01000005">
    <property type="protein sequence ID" value="CCI40037.1"/>
    <property type="molecule type" value="Genomic_DNA"/>
</dbReference>
<keyword evidence="2 6" id="KW-0812">Transmembrane</keyword>
<evidence type="ECO:0000256" key="1">
    <source>
        <dbReference type="ARBA" id="ARBA00004141"/>
    </source>
</evidence>
<feature type="transmembrane region" description="Helical" evidence="6">
    <location>
        <begin position="256"/>
        <end position="273"/>
    </location>
</feature>
<evidence type="ECO:0000313" key="9">
    <source>
        <dbReference type="Proteomes" id="UP000053237"/>
    </source>
</evidence>
<organism evidence="8 9">
    <name type="scientific">Albugo candida</name>
    <dbReference type="NCBI Taxonomy" id="65357"/>
    <lineage>
        <taxon>Eukaryota</taxon>
        <taxon>Sar</taxon>
        <taxon>Stramenopiles</taxon>
        <taxon>Oomycota</taxon>
        <taxon>Peronosporomycetes</taxon>
        <taxon>Albuginales</taxon>
        <taxon>Albuginaceae</taxon>
        <taxon>Albugo</taxon>
    </lineage>
</organism>
<dbReference type="Pfam" id="PF09335">
    <property type="entry name" value="VTT_dom"/>
    <property type="match status" value="1"/>
</dbReference>
<dbReference type="AlphaFoldDB" id="A0A024G059"/>
<feature type="domain" description="VTT" evidence="7">
    <location>
        <begin position="112"/>
        <end position="238"/>
    </location>
</feature>
<evidence type="ECO:0000256" key="3">
    <source>
        <dbReference type="ARBA" id="ARBA00022989"/>
    </source>
</evidence>
<comment type="caution">
    <text evidence="8">The sequence shown here is derived from an EMBL/GenBank/DDBJ whole genome shotgun (WGS) entry which is preliminary data.</text>
</comment>
<dbReference type="InterPro" id="IPR032816">
    <property type="entry name" value="VTT_dom"/>
</dbReference>
<dbReference type="GO" id="GO:0000045">
    <property type="term" value="P:autophagosome assembly"/>
    <property type="evidence" value="ECO:0007669"/>
    <property type="project" value="TreeGrafter"/>
</dbReference>
<dbReference type="OrthoDB" id="3364966at2759"/>
<evidence type="ECO:0000259" key="7">
    <source>
        <dbReference type="Pfam" id="PF09335"/>
    </source>
</evidence>
<dbReference type="InParanoid" id="A0A024G059"/>
<reference evidence="8 9" key="1">
    <citation type="submission" date="2012-05" db="EMBL/GenBank/DDBJ databases">
        <title>Recombination and specialization in a pathogen metapopulation.</title>
        <authorList>
            <person name="Gardiner A."/>
            <person name="Kemen E."/>
            <person name="Schultz-Larsen T."/>
            <person name="MacLean D."/>
            <person name="Van Oosterhout C."/>
            <person name="Jones J.D.G."/>
        </authorList>
    </citation>
    <scope>NUCLEOTIDE SEQUENCE [LARGE SCALE GENOMIC DNA]</scope>
    <source>
        <strain evidence="8 9">Ac Nc2</strain>
    </source>
</reference>
<feature type="transmembrane region" description="Helical" evidence="6">
    <location>
        <begin position="35"/>
        <end position="57"/>
    </location>
</feature>
<gene>
    <name evidence="8" type="ORF">BN9_008210</name>
</gene>
<evidence type="ECO:0000256" key="6">
    <source>
        <dbReference type="SAM" id="Phobius"/>
    </source>
</evidence>
<dbReference type="InterPro" id="IPR045014">
    <property type="entry name" value="TM41A/B"/>
</dbReference>
<dbReference type="PANTHER" id="PTHR43220:SF18">
    <property type="entry name" value="TRANSMEMBRANE PROTEIN 41B"/>
    <property type="match status" value="1"/>
</dbReference>
<proteinExistence type="inferred from homology"/>
<dbReference type="PANTHER" id="PTHR43220">
    <property type="match status" value="1"/>
</dbReference>
<protein>
    <recommendedName>
        <fullName evidence="7">VTT domain-containing protein</fullName>
    </recommendedName>
</protein>
<name>A0A024G059_9STRA</name>
<accession>A0A024G059</accession>
<comment type="subcellular location">
    <subcellularLocation>
        <location evidence="1">Membrane</location>
        <topology evidence="1">Multi-pass membrane protein</topology>
    </subcellularLocation>
</comment>
<evidence type="ECO:0000256" key="5">
    <source>
        <dbReference type="ARBA" id="ARBA00025797"/>
    </source>
</evidence>